<proteinExistence type="predicted"/>
<feature type="region of interest" description="Disordered" evidence="1">
    <location>
        <begin position="1"/>
        <end position="20"/>
    </location>
</feature>
<feature type="domain" description="HAT C-terminal dimerisation" evidence="2">
    <location>
        <begin position="441"/>
        <end position="521"/>
    </location>
</feature>
<gene>
    <name evidence="3" type="ORF">DPX16_3670</name>
</gene>
<dbReference type="Proteomes" id="UP000281406">
    <property type="component" value="Unassembled WGS sequence"/>
</dbReference>
<dbReference type="AlphaFoldDB" id="A0A3N0YHS3"/>
<protein>
    <submittedName>
        <fullName evidence="3">Zinc finger BED domain-containing protein 1</fullName>
    </submittedName>
</protein>
<reference evidence="3 4" key="1">
    <citation type="submission" date="2018-10" db="EMBL/GenBank/DDBJ databases">
        <title>Genome assembly for a Yunnan-Guizhou Plateau 3E fish, Anabarilius grahami (Regan), and its evolutionary and genetic applications.</title>
        <authorList>
            <person name="Jiang W."/>
        </authorList>
    </citation>
    <scope>NUCLEOTIDE SEQUENCE [LARGE SCALE GENOMIC DNA]</scope>
    <source>
        <strain evidence="3">AG-KIZ</strain>
        <tissue evidence="3">Muscle</tissue>
    </source>
</reference>
<dbReference type="Gene3D" id="1.10.10.1070">
    <property type="entry name" value="Zinc finger, BED domain-containing"/>
    <property type="match status" value="1"/>
</dbReference>
<evidence type="ECO:0000256" key="1">
    <source>
        <dbReference type="SAM" id="MobiDB-lite"/>
    </source>
</evidence>
<evidence type="ECO:0000313" key="4">
    <source>
        <dbReference type="Proteomes" id="UP000281406"/>
    </source>
</evidence>
<dbReference type="EMBL" id="RJVU01042595">
    <property type="protein sequence ID" value="ROL45338.1"/>
    <property type="molecule type" value="Genomic_DNA"/>
</dbReference>
<sequence length="528" mass="59324">MHSHLRAKHPAGPSTGQQQSVASFMIRSTKLDARPAEQTTALITKMIAKDMLPISFVEGEGFRNLMEFVDPEFTVPSRKTITARLEKLFDDNVRELRSQLTSVEKMAPTTDSWTALTTESYITVTCHYIVDWEIRSAVLQTKAMPERHTAKNLANMLSTAMDHWGLSGKITACVHDNASNMVLANTEWLEWDSQPCFAHTLQLATNDGFKVQHINHVVASVSRLVSHFHHSTTATQALKQKQQLQNLHEHKLVQYCRTRAFTKLSDARSLELTDDCWEVMEELLPVLHSLKCATTALCGESGVSISMVYPVTATLLSKHLKEIPGESPKVSQFKQTVSMSLERRLAPANVSSACKVAYIASFLDPRHKHLRFASEEVKRAVQAKVCDLISNSSESEEEIGLTESNETQPLAKKPRSDSPSASAIAVLFGEDYNVQISDTTELNQYCQDMCPPIHIDPMNWWTTNAHKYPRIAKLAKAYLCVPATSVPSERVFSAAGLIMNRLRSRLHSEHVDMLIFLNKNMRWVRLLL</sequence>
<dbReference type="PANTHER" id="PTHR46481:SF9">
    <property type="entry name" value="ZINC FINGER BED DOMAIN-CONTAINING PROTEIN 1-LIKE"/>
    <property type="match status" value="1"/>
</dbReference>
<evidence type="ECO:0000313" key="3">
    <source>
        <dbReference type="EMBL" id="ROL45338.1"/>
    </source>
</evidence>
<evidence type="ECO:0000259" key="2">
    <source>
        <dbReference type="Pfam" id="PF05699"/>
    </source>
</evidence>
<comment type="caution">
    <text evidence="3">The sequence shown here is derived from an EMBL/GenBank/DDBJ whole genome shotgun (WGS) entry which is preliminary data.</text>
</comment>
<dbReference type="InterPro" id="IPR008906">
    <property type="entry name" value="HATC_C_dom"/>
</dbReference>
<accession>A0A3N0YHS3</accession>
<dbReference type="Pfam" id="PF05699">
    <property type="entry name" value="Dimer_Tnp_hAT"/>
    <property type="match status" value="1"/>
</dbReference>
<dbReference type="InterPro" id="IPR052035">
    <property type="entry name" value="ZnF_BED_domain_contain"/>
</dbReference>
<dbReference type="GO" id="GO:0046983">
    <property type="term" value="F:protein dimerization activity"/>
    <property type="evidence" value="ECO:0007669"/>
    <property type="project" value="InterPro"/>
</dbReference>
<dbReference type="InterPro" id="IPR012337">
    <property type="entry name" value="RNaseH-like_sf"/>
</dbReference>
<dbReference type="PANTHER" id="PTHR46481">
    <property type="entry name" value="ZINC FINGER BED DOMAIN-CONTAINING PROTEIN 4"/>
    <property type="match status" value="1"/>
</dbReference>
<dbReference type="SUPFAM" id="SSF140996">
    <property type="entry name" value="Hermes dimerisation domain"/>
    <property type="match status" value="1"/>
</dbReference>
<dbReference type="OrthoDB" id="1607513at2759"/>
<dbReference type="SUPFAM" id="SSF53098">
    <property type="entry name" value="Ribonuclease H-like"/>
    <property type="match status" value="1"/>
</dbReference>
<keyword evidence="4" id="KW-1185">Reference proteome</keyword>
<feature type="region of interest" description="Disordered" evidence="1">
    <location>
        <begin position="396"/>
        <end position="418"/>
    </location>
</feature>
<name>A0A3N0YHS3_ANAGA</name>
<organism evidence="3 4">
    <name type="scientific">Anabarilius grahami</name>
    <name type="common">Kanglang fish</name>
    <name type="synonym">Barilius grahami</name>
    <dbReference type="NCBI Taxonomy" id="495550"/>
    <lineage>
        <taxon>Eukaryota</taxon>
        <taxon>Metazoa</taxon>
        <taxon>Chordata</taxon>
        <taxon>Craniata</taxon>
        <taxon>Vertebrata</taxon>
        <taxon>Euteleostomi</taxon>
        <taxon>Actinopterygii</taxon>
        <taxon>Neopterygii</taxon>
        <taxon>Teleostei</taxon>
        <taxon>Ostariophysi</taxon>
        <taxon>Cypriniformes</taxon>
        <taxon>Xenocyprididae</taxon>
        <taxon>Xenocypridinae</taxon>
        <taxon>Xenocypridinae incertae sedis</taxon>
        <taxon>Anabarilius</taxon>
    </lineage>
</organism>